<sequence>MASRVAIVCLLGTALAVAACDKPSPGNGQAGEQTAAASSDEVPATAAPKVDKIDRSHKGEAAPEVSFTPAAGGAATTLAAFKGKPVLVNLWATWCAPCVKEMPTLDAAAATLGDTLPVLAISQDMEPAKAKAFLAQRKFTHLRAFLDPKLGLSTGYGANLPTTILYGADGKEIWRMTGDMDWTGAEAKKLLAEAA</sequence>
<keyword evidence="8" id="KW-0413">Isomerase</keyword>
<evidence type="ECO:0000313" key="8">
    <source>
        <dbReference type="EMBL" id="MBB6504756.1"/>
    </source>
</evidence>
<feature type="compositionally biased region" description="Polar residues" evidence="4">
    <location>
        <begin position="26"/>
        <end position="37"/>
    </location>
</feature>
<evidence type="ECO:0000259" key="6">
    <source>
        <dbReference type="PROSITE" id="PS51352"/>
    </source>
</evidence>
<dbReference type="GO" id="GO:0016853">
    <property type="term" value="F:isomerase activity"/>
    <property type="evidence" value="ECO:0007669"/>
    <property type="project" value="UniProtKB-KW"/>
</dbReference>
<dbReference type="PROSITE" id="PS51352">
    <property type="entry name" value="THIOREDOXIN_2"/>
    <property type="match status" value="1"/>
</dbReference>
<dbReference type="InterPro" id="IPR036249">
    <property type="entry name" value="Thioredoxin-like_sf"/>
</dbReference>
<dbReference type="Gene3D" id="3.40.30.10">
    <property type="entry name" value="Glutaredoxin"/>
    <property type="match status" value="1"/>
</dbReference>
<dbReference type="GO" id="GO:0017004">
    <property type="term" value="P:cytochrome complex assembly"/>
    <property type="evidence" value="ECO:0007669"/>
    <property type="project" value="UniProtKB-KW"/>
</dbReference>
<feature type="signal peptide" evidence="5">
    <location>
        <begin position="1"/>
        <end position="18"/>
    </location>
</feature>
<dbReference type="GO" id="GO:0015036">
    <property type="term" value="F:disulfide oxidoreductase activity"/>
    <property type="evidence" value="ECO:0007669"/>
    <property type="project" value="UniProtKB-ARBA"/>
</dbReference>
<gene>
    <name evidence="8" type="ORF">F4693_001733</name>
    <name evidence="7" type="ORF">FHS97_002295</name>
</gene>
<dbReference type="InterPro" id="IPR017937">
    <property type="entry name" value="Thioredoxin_CS"/>
</dbReference>
<accession>A0A7X0JBV6</accession>
<evidence type="ECO:0000256" key="1">
    <source>
        <dbReference type="ARBA" id="ARBA00004196"/>
    </source>
</evidence>
<keyword evidence="5" id="KW-0732">Signal</keyword>
<feature type="domain" description="Thioredoxin" evidence="6">
    <location>
        <begin position="56"/>
        <end position="195"/>
    </location>
</feature>
<keyword evidence="3" id="KW-0676">Redox-active center</keyword>
<evidence type="ECO:0000313" key="7">
    <source>
        <dbReference type="EMBL" id="MBB5726355.1"/>
    </source>
</evidence>
<evidence type="ECO:0000313" key="10">
    <source>
        <dbReference type="Proteomes" id="UP000560131"/>
    </source>
</evidence>
<dbReference type="Proteomes" id="UP000560131">
    <property type="component" value="Unassembled WGS sequence"/>
</dbReference>
<dbReference type="SUPFAM" id="SSF52833">
    <property type="entry name" value="Thioredoxin-like"/>
    <property type="match status" value="1"/>
</dbReference>
<dbReference type="Proteomes" id="UP000522313">
    <property type="component" value="Unassembled WGS sequence"/>
</dbReference>
<feature type="chain" id="PRO_5044441109" evidence="5">
    <location>
        <begin position="19"/>
        <end position="195"/>
    </location>
</feature>
<organism evidence="8 9">
    <name type="scientific">Sphingomonas endophytica</name>
    <dbReference type="NCBI Taxonomy" id="869719"/>
    <lineage>
        <taxon>Bacteria</taxon>
        <taxon>Pseudomonadati</taxon>
        <taxon>Pseudomonadota</taxon>
        <taxon>Alphaproteobacteria</taxon>
        <taxon>Sphingomonadales</taxon>
        <taxon>Sphingomonadaceae</taxon>
        <taxon>Sphingomonas</taxon>
    </lineage>
</organism>
<dbReference type="EMBL" id="JACHBT010000008">
    <property type="protein sequence ID" value="MBB6504756.1"/>
    <property type="molecule type" value="Genomic_DNA"/>
</dbReference>
<evidence type="ECO:0000256" key="5">
    <source>
        <dbReference type="SAM" id="SignalP"/>
    </source>
</evidence>
<proteinExistence type="predicted"/>
<dbReference type="PROSITE" id="PS00194">
    <property type="entry name" value="THIOREDOXIN_1"/>
    <property type="match status" value="1"/>
</dbReference>
<dbReference type="InterPro" id="IPR013766">
    <property type="entry name" value="Thioredoxin_domain"/>
</dbReference>
<dbReference type="PANTHER" id="PTHR42852">
    <property type="entry name" value="THIOL:DISULFIDE INTERCHANGE PROTEIN DSBE"/>
    <property type="match status" value="1"/>
</dbReference>
<reference evidence="8 9" key="2">
    <citation type="submission" date="2020-08" db="EMBL/GenBank/DDBJ databases">
        <title>The Agave Microbiome: Exploring the role of microbial communities in plant adaptations to desert environments.</title>
        <authorList>
            <person name="Partida-Martinez L.P."/>
        </authorList>
    </citation>
    <scope>NUCLEOTIDE SEQUENCE [LARGE SCALE GENOMIC DNA]</scope>
    <source>
        <strain evidence="8 9">AS3.13</strain>
    </source>
</reference>
<dbReference type="Pfam" id="PF08534">
    <property type="entry name" value="Redoxin"/>
    <property type="match status" value="1"/>
</dbReference>
<dbReference type="PROSITE" id="PS51257">
    <property type="entry name" value="PROKAR_LIPOPROTEIN"/>
    <property type="match status" value="1"/>
</dbReference>
<comment type="caution">
    <text evidence="8">The sequence shown here is derived from an EMBL/GenBank/DDBJ whole genome shotgun (WGS) entry which is preliminary data.</text>
</comment>
<dbReference type="InterPro" id="IPR013740">
    <property type="entry name" value="Redoxin"/>
</dbReference>
<dbReference type="CDD" id="cd02966">
    <property type="entry name" value="TlpA_like_family"/>
    <property type="match status" value="1"/>
</dbReference>
<dbReference type="PANTHER" id="PTHR42852:SF13">
    <property type="entry name" value="PROTEIN DIPZ"/>
    <property type="match status" value="1"/>
</dbReference>
<evidence type="ECO:0000256" key="3">
    <source>
        <dbReference type="ARBA" id="ARBA00023284"/>
    </source>
</evidence>
<dbReference type="AlphaFoldDB" id="A0A7X0JBV6"/>
<evidence type="ECO:0000256" key="2">
    <source>
        <dbReference type="ARBA" id="ARBA00022748"/>
    </source>
</evidence>
<feature type="compositionally biased region" description="Basic and acidic residues" evidence="4">
    <location>
        <begin position="49"/>
        <end position="61"/>
    </location>
</feature>
<reference evidence="8 9" key="3">
    <citation type="submission" date="2020-08" db="EMBL/GenBank/DDBJ databases">
        <authorList>
            <person name="Partida-Martinez L."/>
            <person name="Huntemann M."/>
            <person name="Clum A."/>
            <person name="Wang J."/>
            <person name="Palaniappan K."/>
            <person name="Ritter S."/>
            <person name="Chen I.-M."/>
            <person name="Stamatis D."/>
            <person name="Reddy T."/>
            <person name="O'Malley R."/>
            <person name="Daum C."/>
            <person name="Shapiro N."/>
            <person name="Ivanova N."/>
            <person name="Kyrpides N."/>
            <person name="Woyke T."/>
        </authorList>
    </citation>
    <scope>NUCLEOTIDE SEQUENCE [LARGE SCALE GENOMIC DNA]</scope>
    <source>
        <strain evidence="8 9">AS3.13</strain>
    </source>
</reference>
<protein>
    <submittedName>
        <fullName evidence="8">Thiol-disulfide isomerase/thioredoxin</fullName>
    </submittedName>
</protein>
<dbReference type="RefSeq" id="WP_184037433.1">
    <property type="nucleotide sequence ID" value="NZ_BAABAR010000003.1"/>
</dbReference>
<keyword evidence="10" id="KW-1185">Reference proteome</keyword>
<name>A0A7X0JBV6_9SPHN</name>
<dbReference type="GO" id="GO:0030313">
    <property type="term" value="C:cell envelope"/>
    <property type="evidence" value="ECO:0007669"/>
    <property type="project" value="UniProtKB-SubCell"/>
</dbReference>
<comment type="subcellular location">
    <subcellularLocation>
        <location evidence="1">Cell envelope</location>
    </subcellularLocation>
</comment>
<dbReference type="EMBL" id="JACIJN010000007">
    <property type="protein sequence ID" value="MBB5726355.1"/>
    <property type="molecule type" value="Genomic_DNA"/>
</dbReference>
<evidence type="ECO:0000313" key="9">
    <source>
        <dbReference type="Proteomes" id="UP000522313"/>
    </source>
</evidence>
<keyword evidence="2" id="KW-0201">Cytochrome c-type biogenesis</keyword>
<dbReference type="InterPro" id="IPR050553">
    <property type="entry name" value="Thioredoxin_ResA/DsbE_sf"/>
</dbReference>
<reference evidence="7 10" key="1">
    <citation type="submission" date="2020-08" db="EMBL/GenBank/DDBJ databases">
        <title>Genomic Encyclopedia of Type Strains, Phase IV (KMG-IV): sequencing the most valuable type-strain genomes for metagenomic binning, comparative biology and taxonomic classification.</title>
        <authorList>
            <person name="Goeker M."/>
        </authorList>
    </citation>
    <scope>NUCLEOTIDE SEQUENCE [LARGE SCALE GENOMIC DNA]</scope>
    <source>
        <strain evidence="7 10">DSM 101535</strain>
    </source>
</reference>
<evidence type="ECO:0000256" key="4">
    <source>
        <dbReference type="SAM" id="MobiDB-lite"/>
    </source>
</evidence>
<feature type="region of interest" description="Disordered" evidence="4">
    <location>
        <begin position="24"/>
        <end position="64"/>
    </location>
</feature>